<keyword evidence="1" id="KW-0808">Transferase</keyword>
<accession>A0A101JBS2</accession>
<dbReference type="OrthoDB" id="3517562at2"/>
<evidence type="ECO:0000313" key="2">
    <source>
        <dbReference type="Proteomes" id="UP000053923"/>
    </source>
</evidence>
<keyword evidence="2" id="KW-1185">Reference proteome</keyword>
<dbReference type="AlphaFoldDB" id="A0A101JBS2"/>
<proteinExistence type="predicted"/>
<reference evidence="2" key="1">
    <citation type="submission" date="2015-10" db="EMBL/GenBank/DDBJ databases">
        <authorList>
            <person name="Ju K.-S."/>
            <person name="Doroghazi J.R."/>
            <person name="Metcalf W.W."/>
        </authorList>
    </citation>
    <scope>NUCLEOTIDE SEQUENCE [LARGE SCALE GENOMIC DNA]</scope>
    <source>
        <strain evidence="2">NRRL 3151</strain>
    </source>
</reference>
<dbReference type="EMBL" id="LLZG01000383">
    <property type="protein sequence ID" value="KUL23867.1"/>
    <property type="molecule type" value="Genomic_DNA"/>
</dbReference>
<dbReference type="GO" id="GO:0016740">
    <property type="term" value="F:transferase activity"/>
    <property type="evidence" value="ECO:0007669"/>
    <property type="project" value="UniProtKB-KW"/>
</dbReference>
<dbReference type="Proteomes" id="UP000053923">
    <property type="component" value="Unassembled WGS sequence"/>
</dbReference>
<sequence>MTGDPHLRVHCTTDADGRITFIVQRSEPATLQSPQLLLRLRPKKGQPEKLLHALDLEPVDDSRLRAVLETQPALADGRWDVYLLAEPGAQRQRMRPGLRDLRALVDGHTRDRPSPVAVRVPYATKDGYLAVRAWLRTAHAEVERVDVRDRSMTVRARLHGATLAEGAVVRLRLRGGDGVVRTLGPQVEGDGPAFSFTVDYEELAADQGARPGTGTRVWDISVQSGPAAGAPVIRIGRLLDDVADRKEIFVYPTAEVGDATVRPYYTVDNDLSVEVTAATE</sequence>
<organism evidence="1 2">
    <name type="scientific">Streptomyces regalis</name>
    <dbReference type="NCBI Taxonomy" id="68262"/>
    <lineage>
        <taxon>Bacteria</taxon>
        <taxon>Bacillati</taxon>
        <taxon>Actinomycetota</taxon>
        <taxon>Actinomycetes</taxon>
        <taxon>Kitasatosporales</taxon>
        <taxon>Streptomycetaceae</taxon>
        <taxon>Streptomyces</taxon>
    </lineage>
</organism>
<gene>
    <name evidence="1" type="ORF">ADL12_38720</name>
</gene>
<comment type="caution">
    <text evidence="1">The sequence shown here is derived from an EMBL/GenBank/DDBJ whole genome shotgun (WGS) entry which is preliminary data.</text>
</comment>
<name>A0A101JBS2_9ACTN</name>
<protein>
    <submittedName>
        <fullName evidence="1">Transferase</fullName>
    </submittedName>
</protein>
<evidence type="ECO:0000313" key="1">
    <source>
        <dbReference type="EMBL" id="KUL23867.1"/>
    </source>
</evidence>